<evidence type="ECO:0000313" key="1">
    <source>
        <dbReference type="EMBL" id="ONI39130.1"/>
    </source>
</evidence>
<keyword evidence="2" id="KW-1185">Reference proteome</keyword>
<proteinExistence type="predicted"/>
<accession>A0ACC8XA99</accession>
<comment type="caution">
    <text evidence="1">The sequence shown here is derived from an EMBL/GenBank/DDBJ whole genome shotgun (WGS) entry which is preliminary data.</text>
</comment>
<organism evidence="1 2">
    <name type="scientific">Candidatus Epulonipiscium fishelsonii</name>
    <dbReference type="NCBI Taxonomy" id="77094"/>
    <lineage>
        <taxon>Bacteria</taxon>
        <taxon>Bacillati</taxon>
        <taxon>Bacillota</taxon>
        <taxon>Clostridia</taxon>
        <taxon>Lachnospirales</taxon>
        <taxon>Lachnospiraceae</taxon>
        <taxon>Candidatus Epulonipiscium</taxon>
    </lineage>
</organism>
<protein>
    <submittedName>
        <fullName evidence="1">Uncharacterized protein</fullName>
    </submittedName>
</protein>
<reference evidence="1" key="1">
    <citation type="submission" date="2016-08" db="EMBL/GenBank/DDBJ databases">
        <authorList>
            <person name="Ngugi D.K."/>
            <person name="Miyake S."/>
            <person name="Stingl U."/>
        </authorList>
    </citation>
    <scope>NUCLEOTIDE SEQUENCE</scope>
    <source>
        <strain evidence="1">SCG-B11WGA-EpuloA1</strain>
    </source>
</reference>
<dbReference type="EMBL" id="LJDB01000072">
    <property type="protein sequence ID" value="ONI39130.1"/>
    <property type="molecule type" value="Genomic_DNA"/>
</dbReference>
<sequence length="288" mass="31907">MLGSGTPDPSRERSGPCVAVVVDENAYLVDFGSNLCRQANTMAKKGIKALMPKNLKIGFLTHLHSDHTLGYPDFLLTPWVVGRKERMTVIGPVGTQEMTDNLLKAYKHDIDERVQGFMKADPNGASVDVKEITDSGQVYQDEFVTVYAIGINHGTLGGAFSYKFVTKDKSIIISGDKSPCEAFANAAQNCDIMVHEVYPTKNLASRPEVWRNYHGSVHTSSEDVGKIASAANAKKVVLYHPVYLLGNQTANMKNLPEVIKELEEYMVEDVKANYKGEVYMSEDFDIYE</sequence>
<dbReference type="Proteomes" id="UP000188605">
    <property type="component" value="Unassembled WGS sequence"/>
</dbReference>
<name>A0ACC8XA99_9FIRM</name>
<evidence type="ECO:0000313" key="2">
    <source>
        <dbReference type="Proteomes" id="UP000188605"/>
    </source>
</evidence>
<gene>
    <name evidence="1" type="ORF">AN396_09150</name>
</gene>